<proteinExistence type="predicted"/>
<name>A0A8R1HN61_CAEJA</name>
<feature type="region of interest" description="Disordered" evidence="1">
    <location>
        <begin position="486"/>
        <end position="530"/>
    </location>
</feature>
<feature type="transmembrane region" description="Helical" evidence="2">
    <location>
        <begin position="336"/>
        <end position="357"/>
    </location>
</feature>
<reference evidence="6" key="1">
    <citation type="submission" date="2010-08" db="EMBL/GenBank/DDBJ databases">
        <authorList>
            <consortium name="Caenorhabditis japonica Sequencing Consortium"/>
            <person name="Wilson R.K."/>
        </authorList>
    </citation>
    <scope>NUCLEOTIDE SEQUENCE [LARGE SCALE GENOMIC DNA]</scope>
    <source>
        <strain evidence="6">DF5081</strain>
    </source>
</reference>
<feature type="signal peptide" evidence="3">
    <location>
        <begin position="1"/>
        <end position="24"/>
    </location>
</feature>
<protein>
    <submittedName>
        <fullName evidence="5">NRF domain-containing protein</fullName>
    </submittedName>
</protein>
<feature type="transmembrane region" description="Helical" evidence="2">
    <location>
        <begin position="217"/>
        <end position="238"/>
    </location>
</feature>
<feature type="compositionally biased region" description="Acidic residues" evidence="1">
    <location>
        <begin position="502"/>
        <end position="513"/>
    </location>
</feature>
<keyword evidence="3" id="KW-0732">Signal</keyword>
<feature type="transmembrane region" description="Helical" evidence="2">
    <location>
        <begin position="259"/>
        <end position="277"/>
    </location>
</feature>
<feature type="transmembrane region" description="Helical" evidence="2">
    <location>
        <begin position="410"/>
        <end position="429"/>
    </location>
</feature>
<dbReference type="PANTHER" id="PTHR11161:SF8">
    <property type="entry name" value="NOSE RESISTANT-TO-FLUOXETINE PROTEIN N-TERMINAL DOMAIN-CONTAINING PROTEIN"/>
    <property type="match status" value="1"/>
</dbReference>
<accession>A0A8R1HN61</accession>
<dbReference type="AlphaFoldDB" id="A0A8R1HN61"/>
<feature type="chain" id="PRO_5035825454" evidence="3">
    <location>
        <begin position="25"/>
        <end position="530"/>
    </location>
</feature>
<dbReference type="SMART" id="SM00703">
    <property type="entry name" value="NRF"/>
    <property type="match status" value="1"/>
</dbReference>
<dbReference type="Proteomes" id="UP000005237">
    <property type="component" value="Unassembled WGS sequence"/>
</dbReference>
<reference evidence="5" key="2">
    <citation type="submission" date="2022-06" db="UniProtKB">
        <authorList>
            <consortium name="EnsemblMetazoa"/>
        </authorList>
    </citation>
    <scope>IDENTIFICATION</scope>
    <source>
        <strain evidence="5">DF5081</strain>
    </source>
</reference>
<feature type="domain" description="Nose resistant-to-fluoxetine protein N-terminal" evidence="4">
    <location>
        <begin position="67"/>
        <end position="209"/>
    </location>
</feature>
<evidence type="ECO:0000313" key="6">
    <source>
        <dbReference type="Proteomes" id="UP000005237"/>
    </source>
</evidence>
<sequence>MKLRIRSLFYHLICLSLLQVWTSAKEVFPDIYTDPENVQKLLNNSRLHKNRLVFREGEKKYGNEKTNKNCRADMKSWMGSLSTVKELGKCDRSEANCTATLKLLNSYARFPSSNHPNIYEGSYEQCLSLNNENSLSFETKYCYLIHWDQKNKSCQEDSYSVLLKPNRTAFAICGPKSCQGKDYQVMFDNLQKPFDFMIDRPVCAAFCANRDIPQSKTYFIVTSFIILVVFLVCSATLWDYMKDKKYKIVADQDDVPCTVISLICALLSSGSLIFFYWKHDYLKPAFIGNHELDDHLVEIILSKPWNQMAPYMYGMISGYVLANYRGKSFSFHPFPVTIIWIIAITLGILTIISSNFWDDCVKDCWLRNASINLTTRFVWTICLAWIIVATHLKWAGPLTNFLEHPFWRPFGRLSFCAFITHYIIIYYVFNLDEQAPFFVSFWYNFFHFILPISTFSFVTAAFLSLLIELPMMRMDKLLYERFLPSPHHDEADEKNEEKEPTLDEDYGDEDVDVEEKVQENDEGPLLNHEF</sequence>
<evidence type="ECO:0000259" key="4">
    <source>
        <dbReference type="SMART" id="SM00703"/>
    </source>
</evidence>
<evidence type="ECO:0000313" key="5">
    <source>
        <dbReference type="EnsemblMetazoa" id="CJA02371a.1"/>
    </source>
</evidence>
<keyword evidence="6" id="KW-1185">Reference proteome</keyword>
<organism evidence="5 6">
    <name type="scientific">Caenorhabditis japonica</name>
    <dbReference type="NCBI Taxonomy" id="281687"/>
    <lineage>
        <taxon>Eukaryota</taxon>
        <taxon>Metazoa</taxon>
        <taxon>Ecdysozoa</taxon>
        <taxon>Nematoda</taxon>
        <taxon>Chromadorea</taxon>
        <taxon>Rhabditida</taxon>
        <taxon>Rhabditina</taxon>
        <taxon>Rhabditomorpha</taxon>
        <taxon>Rhabditoidea</taxon>
        <taxon>Rhabditidae</taxon>
        <taxon>Peloderinae</taxon>
        <taxon>Caenorhabditis</taxon>
    </lineage>
</organism>
<keyword evidence="2" id="KW-1133">Transmembrane helix</keyword>
<keyword evidence="2" id="KW-0812">Transmembrane</keyword>
<feature type="compositionally biased region" description="Basic and acidic residues" evidence="1">
    <location>
        <begin position="486"/>
        <end position="501"/>
    </location>
</feature>
<dbReference type="InterPro" id="IPR052728">
    <property type="entry name" value="O2_lipid_transport_reg"/>
</dbReference>
<feature type="transmembrane region" description="Helical" evidence="2">
    <location>
        <begin position="441"/>
        <end position="467"/>
    </location>
</feature>
<feature type="transmembrane region" description="Helical" evidence="2">
    <location>
        <begin position="377"/>
        <end position="398"/>
    </location>
</feature>
<evidence type="ECO:0000256" key="1">
    <source>
        <dbReference type="SAM" id="MobiDB-lite"/>
    </source>
</evidence>
<evidence type="ECO:0000256" key="3">
    <source>
        <dbReference type="SAM" id="SignalP"/>
    </source>
</evidence>
<dbReference type="InterPro" id="IPR006621">
    <property type="entry name" value="Nose-resist-to-fluoxetine_N"/>
</dbReference>
<dbReference type="Pfam" id="PF20146">
    <property type="entry name" value="NRF"/>
    <property type="match status" value="1"/>
</dbReference>
<dbReference type="PANTHER" id="PTHR11161">
    <property type="entry name" value="O-ACYLTRANSFERASE"/>
    <property type="match status" value="1"/>
</dbReference>
<dbReference type="EnsemblMetazoa" id="CJA02371a.1">
    <property type="protein sequence ID" value="CJA02371a.1"/>
    <property type="gene ID" value="WBGene00121575"/>
</dbReference>
<keyword evidence="2" id="KW-0472">Membrane</keyword>
<evidence type="ECO:0000256" key="2">
    <source>
        <dbReference type="SAM" id="Phobius"/>
    </source>
</evidence>